<reference evidence="2 3" key="1">
    <citation type="submission" date="2011-11" db="EMBL/GenBank/DDBJ databases">
        <title>Improved High-Quality Draft sequence of Beggiatoa alba B18lD.</title>
        <authorList>
            <consortium name="US DOE Joint Genome Institute"/>
            <person name="Lucas S."/>
            <person name="Han J."/>
            <person name="Lapidus A."/>
            <person name="Cheng J.-F."/>
            <person name="Goodwin L."/>
            <person name="Pitluck S."/>
            <person name="Peters L."/>
            <person name="Mikhailova N."/>
            <person name="Held B."/>
            <person name="Detter J.C."/>
            <person name="Han C."/>
            <person name="Tapia R."/>
            <person name="Land M."/>
            <person name="Hauser L."/>
            <person name="Kyrpides N."/>
            <person name="Ivanova N."/>
            <person name="Pagani I."/>
            <person name="Samuel K."/>
            <person name="Teske A."/>
            <person name="Mueller J."/>
            <person name="Woyke T."/>
        </authorList>
    </citation>
    <scope>NUCLEOTIDE SEQUENCE [LARGE SCALE GENOMIC DNA]</scope>
    <source>
        <strain evidence="2 3">B18LD</strain>
    </source>
</reference>
<keyword evidence="3" id="KW-1185">Reference proteome</keyword>
<dbReference type="eggNOG" id="COG2946">
    <property type="taxonomic scope" value="Bacteria"/>
</dbReference>
<accession>I3CE15</accession>
<organism evidence="2 3">
    <name type="scientific">Beggiatoa alba B18LD</name>
    <dbReference type="NCBI Taxonomy" id="395493"/>
    <lineage>
        <taxon>Bacteria</taxon>
        <taxon>Pseudomonadati</taxon>
        <taxon>Pseudomonadota</taxon>
        <taxon>Gammaproteobacteria</taxon>
        <taxon>Thiotrichales</taxon>
        <taxon>Thiotrichaceae</taxon>
        <taxon>Beggiatoa</taxon>
    </lineage>
</organism>
<dbReference type="AlphaFoldDB" id="I3CE15"/>
<protein>
    <submittedName>
        <fullName evidence="2">Putative phage replication protein RstA</fullName>
    </submittedName>
</protein>
<proteinExistence type="predicted"/>
<dbReference type="InterPro" id="IPR003491">
    <property type="entry name" value="REP-like_C"/>
</dbReference>
<dbReference type="Pfam" id="PF02486">
    <property type="entry name" value="Rep_trans"/>
    <property type="match status" value="1"/>
</dbReference>
<evidence type="ECO:0000313" key="2">
    <source>
        <dbReference type="EMBL" id="EIJ41858.1"/>
    </source>
</evidence>
<evidence type="ECO:0000313" key="3">
    <source>
        <dbReference type="Proteomes" id="UP000005744"/>
    </source>
</evidence>
<dbReference type="RefSeq" id="WP_002684187.1">
    <property type="nucleotide sequence ID" value="NZ_JH600070.1"/>
</dbReference>
<dbReference type="OrthoDB" id="9809126at2"/>
<evidence type="ECO:0000259" key="1">
    <source>
        <dbReference type="Pfam" id="PF02486"/>
    </source>
</evidence>
<sequence>MSGDFGAQVDYLSLSFDADNLGGVHASGFLEFILDALRLAGVAFIADKRPAGIYGYERSYILNRVVLGGVSSSGLIAYTDSTSSKKNKGFYLSLSGLACLGLDVKAFIKQIQVFEPHITRIDLAVDYLDGLVNYDYVKQAYFSGLFNSGGREPRHNVIEPKVHGEKVGGYTLYVGKRGGAKFCRAYEKNYQLLDEAVDNPFPHWFRLEIEARSVDCDIPLALFDDYNAFLLGFYPRLFSQLPTPSHVVPSDVSGVPLKLSFDSPQTQVNLAHLKHYARQSYGGLLNVMKHHLKLTDEEIVKSLLPSDKRVPRRLQLPIEA</sequence>
<dbReference type="STRING" id="395493.BegalDRAFT_0951"/>
<gene>
    <name evidence="2" type="ORF">BegalDRAFT_0951</name>
</gene>
<dbReference type="EMBL" id="JH600070">
    <property type="protein sequence ID" value="EIJ41858.1"/>
    <property type="molecule type" value="Genomic_DNA"/>
</dbReference>
<feature type="domain" description="Replication initiation protein-like C-terminal" evidence="1">
    <location>
        <begin position="117"/>
        <end position="303"/>
    </location>
</feature>
<name>I3CE15_9GAMM</name>
<dbReference type="Proteomes" id="UP000005744">
    <property type="component" value="Unassembled WGS sequence"/>
</dbReference>
<dbReference type="HOGENOM" id="CLU_867824_0_0_6"/>